<sequence>MKGLSTPSSGIAYPEDMHRLKQLFDLFCKSHHIEAGSFDAEKIAQATMSLFQAGVSDEAEIRASLEIFHKRRIGRGGPCPLKA</sequence>
<name>A0ABV7KGT8_9HYPH</name>
<organism evidence="1 2">
    <name type="scientific">Aquamicrobium soli</name>
    <dbReference type="NCBI Taxonomy" id="1811518"/>
    <lineage>
        <taxon>Bacteria</taxon>
        <taxon>Pseudomonadati</taxon>
        <taxon>Pseudomonadota</taxon>
        <taxon>Alphaproteobacteria</taxon>
        <taxon>Hyphomicrobiales</taxon>
        <taxon>Phyllobacteriaceae</taxon>
        <taxon>Aquamicrobium</taxon>
    </lineage>
</organism>
<dbReference type="RefSeq" id="WP_378220207.1">
    <property type="nucleotide sequence ID" value="NZ_JBHRTK010000010.1"/>
</dbReference>
<reference evidence="2" key="1">
    <citation type="journal article" date="2019" name="Int. J. Syst. Evol. Microbiol.">
        <title>The Global Catalogue of Microorganisms (GCM) 10K type strain sequencing project: providing services to taxonomists for standard genome sequencing and annotation.</title>
        <authorList>
            <consortium name="The Broad Institute Genomics Platform"/>
            <consortium name="The Broad Institute Genome Sequencing Center for Infectious Disease"/>
            <person name="Wu L."/>
            <person name="Ma J."/>
        </authorList>
    </citation>
    <scope>NUCLEOTIDE SEQUENCE [LARGE SCALE GENOMIC DNA]</scope>
    <source>
        <strain evidence="2">KCTC 52165</strain>
    </source>
</reference>
<evidence type="ECO:0000313" key="2">
    <source>
        <dbReference type="Proteomes" id="UP001595583"/>
    </source>
</evidence>
<dbReference type="EMBL" id="JBHRTK010000010">
    <property type="protein sequence ID" value="MFC3206397.1"/>
    <property type="molecule type" value="Genomic_DNA"/>
</dbReference>
<gene>
    <name evidence="1" type="ORF">ACFOHJ_09270</name>
</gene>
<comment type="caution">
    <text evidence="1">The sequence shown here is derived from an EMBL/GenBank/DDBJ whole genome shotgun (WGS) entry which is preliminary data.</text>
</comment>
<keyword evidence="2" id="KW-1185">Reference proteome</keyword>
<evidence type="ECO:0000313" key="1">
    <source>
        <dbReference type="EMBL" id="MFC3206397.1"/>
    </source>
</evidence>
<dbReference type="Proteomes" id="UP001595583">
    <property type="component" value="Unassembled WGS sequence"/>
</dbReference>
<proteinExistence type="predicted"/>
<accession>A0ABV7KGT8</accession>
<protein>
    <submittedName>
        <fullName evidence="1">Uncharacterized protein</fullName>
    </submittedName>
</protein>